<organism evidence="3 4">
    <name type="scientific">Roseisolibacter agri</name>
    <dbReference type="NCBI Taxonomy" id="2014610"/>
    <lineage>
        <taxon>Bacteria</taxon>
        <taxon>Pseudomonadati</taxon>
        <taxon>Gemmatimonadota</taxon>
        <taxon>Gemmatimonadia</taxon>
        <taxon>Gemmatimonadales</taxon>
        <taxon>Gemmatimonadaceae</taxon>
        <taxon>Roseisolibacter</taxon>
    </lineage>
</organism>
<evidence type="ECO:0000256" key="1">
    <source>
        <dbReference type="ARBA" id="ARBA00005254"/>
    </source>
</evidence>
<evidence type="ECO:0000313" key="3">
    <source>
        <dbReference type="EMBL" id="GLC23766.1"/>
    </source>
</evidence>
<dbReference type="RefSeq" id="WP_284348212.1">
    <property type="nucleotide sequence ID" value="NZ_BRXS01000001.1"/>
</dbReference>
<dbReference type="PANTHER" id="PTHR43459:SF1">
    <property type="entry name" value="EG:BACN32G11.4 PROTEIN"/>
    <property type="match status" value="1"/>
</dbReference>
<comment type="similarity">
    <text evidence="1 2">Belongs to the enoyl-CoA hydratase/isomerase family.</text>
</comment>
<dbReference type="InterPro" id="IPR018376">
    <property type="entry name" value="Enoyl-CoA_hyd/isom_CS"/>
</dbReference>
<dbReference type="InterPro" id="IPR014748">
    <property type="entry name" value="Enoyl-CoA_hydra_C"/>
</dbReference>
<accession>A0AA37Q7G1</accession>
<dbReference type="Proteomes" id="UP001161325">
    <property type="component" value="Unassembled WGS sequence"/>
</dbReference>
<dbReference type="InterPro" id="IPR029045">
    <property type="entry name" value="ClpP/crotonase-like_dom_sf"/>
</dbReference>
<proteinExistence type="inferred from homology"/>
<dbReference type="Gene3D" id="1.10.12.10">
    <property type="entry name" value="Lyase 2-enoyl-coa Hydratase, Chain A, domain 2"/>
    <property type="match status" value="1"/>
</dbReference>
<dbReference type="PROSITE" id="PS00166">
    <property type="entry name" value="ENOYL_COA_HYDRATASE"/>
    <property type="match status" value="1"/>
</dbReference>
<evidence type="ECO:0000313" key="4">
    <source>
        <dbReference type="Proteomes" id="UP001161325"/>
    </source>
</evidence>
<name>A0AA37Q7G1_9BACT</name>
<protein>
    <submittedName>
        <fullName evidence="3">Enoyl-CoA hydratase</fullName>
    </submittedName>
</protein>
<dbReference type="GO" id="GO:0003824">
    <property type="term" value="F:catalytic activity"/>
    <property type="evidence" value="ECO:0007669"/>
    <property type="project" value="InterPro"/>
</dbReference>
<reference evidence="3" key="1">
    <citation type="submission" date="2022-08" db="EMBL/GenBank/DDBJ databases">
        <title>Draft genome sequencing of Roseisolibacter agri AW1220.</title>
        <authorList>
            <person name="Tobiishi Y."/>
            <person name="Tonouchi A."/>
        </authorList>
    </citation>
    <scope>NUCLEOTIDE SEQUENCE</scope>
    <source>
        <strain evidence="3">AW1220</strain>
    </source>
</reference>
<dbReference type="InterPro" id="IPR001753">
    <property type="entry name" value="Enoyl-CoA_hydra/iso"/>
</dbReference>
<gene>
    <name evidence="3" type="ORF">rosag_02790</name>
</gene>
<dbReference type="SUPFAM" id="SSF52096">
    <property type="entry name" value="ClpP/crotonase"/>
    <property type="match status" value="1"/>
</dbReference>
<dbReference type="EMBL" id="BRXS01000001">
    <property type="protein sequence ID" value="GLC23766.1"/>
    <property type="molecule type" value="Genomic_DNA"/>
</dbReference>
<dbReference type="Pfam" id="PF00378">
    <property type="entry name" value="ECH_1"/>
    <property type="match status" value="1"/>
</dbReference>
<sequence>MSHAHLQVDTTPEGVRTITLDRPERLNAVNPALADALPRAVAEAHADDAVRVVVITGAGRGFCAGLDLADPAALDQRSRTGRLEPLAWVGRWVLALRQCDKPVIAAVNGPAAGAGFGLALAADLRLVAEGATMTAGYVRRGLSPDAGVTYHLPRLVGASRAADIILTGRDIAADEALRIGLASAVLPAEGFAGSVAAYAQRLAAGPPVALALTKRLLTQSPDAPLEAQLRDELTHIKTCFATADVAEAMTAFREKRVPVFRGS</sequence>
<comment type="caution">
    <text evidence="3">The sequence shown here is derived from an EMBL/GenBank/DDBJ whole genome shotgun (WGS) entry which is preliminary data.</text>
</comment>
<keyword evidence="4" id="KW-1185">Reference proteome</keyword>
<dbReference type="PANTHER" id="PTHR43459">
    <property type="entry name" value="ENOYL-COA HYDRATASE"/>
    <property type="match status" value="1"/>
</dbReference>
<dbReference type="AlphaFoldDB" id="A0AA37Q7G1"/>
<evidence type="ECO:0000256" key="2">
    <source>
        <dbReference type="RuleBase" id="RU003707"/>
    </source>
</evidence>
<dbReference type="CDD" id="cd06558">
    <property type="entry name" value="crotonase-like"/>
    <property type="match status" value="1"/>
</dbReference>
<dbReference type="Gene3D" id="3.90.226.10">
    <property type="entry name" value="2-enoyl-CoA Hydratase, Chain A, domain 1"/>
    <property type="match status" value="1"/>
</dbReference>